<dbReference type="SMART" id="SM00421">
    <property type="entry name" value="HTH_LUXR"/>
    <property type="match status" value="1"/>
</dbReference>
<keyword evidence="2" id="KW-0238">DNA-binding</keyword>
<dbReference type="PROSITE" id="PS50110">
    <property type="entry name" value="RESPONSE_REGULATORY"/>
    <property type="match status" value="1"/>
</dbReference>
<protein>
    <submittedName>
        <fullName evidence="6">Response regulator transcription factor</fullName>
    </submittedName>
</protein>
<dbReference type="Proteomes" id="UP000315364">
    <property type="component" value="Chromosome"/>
</dbReference>
<evidence type="ECO:0000256" key="2">
    <source>
        <dbReference type="ARBA" id="ARBA00023125"/>
    </source>
</evidence>
<organism evidence="6 7">
    <name type="scientific">Devosia ginsengisoli</name>
    <dbReference type="NCBI Taxonomy" id="400770"/>
    <lineage>
        <taxon>Bacteria</taxon>
        <taxon>Pseudomonadati</taxon>
        <taxon>Pseudomonadota</taxon>
        <taxon>Alphaproteobacteria</taxon>
        <taxon>Hyphomicrobiales</taxon>
        <taxon>Devosiaceae</taxon>
        <taxon>Devosia</taxon>
    </lineage>
</organism>
<dbReference type="GO" id="GO:0000160">
    <property type="term" value="P:phosphorelay signal transduction system"/>
    <property type="evidence" value="ECO:0007669"/>
    <property type="project" value="InterPro"/>
</dbReference>
<evidence type="ECO:0000256" key="1">
    <source>
        <dbReference type="ARBA" id="ARBA00022553"/>
    </source>
</evidence>
<feature type="domain" description="HTH luxR-type" evidence="4">
    <location>
        <begin position="147"/>
        <end position="212"/>
    </location>
</feature>
<dbReference type="CDD" id="cd17535">
    <property type="entry name" value="REC_NarL-like"/>
    <property type="match status" value="1"/>
</dbReference>
<dbReference type="PANTHER" id="PTHR43214">
    <property type="entry name" value="TWO-COMPONENT RESPONSE REGULATOR"/>
    <property type="match status" value="1"/>
</dbReference>
<keyword evidence="1 3" id="KW-0597">Phosphoprotein</keyword>
<dbReference type="AlphaFoldDB" id="A0A5B8LRH2"/>
<dbReference type="SUPFAM" id="SSF52172">
    <property type="entry name" value="CheY-like"/>
    <property type="match status" value="1"/>
</dbReference>
<dbReference type="GO" id="GO:0006355">
    <property type="term" value="P:regulation of DNA-templated transcription"/>
    <property type="evidence" value="ECO:0007669"/>
    <property type="project" value="InterPro"/>
</dbReference>
<dbReference type="InterPro" id="IPR039420">
    <property type="entry name" value="WalR-like"/>
</dbReference>
<dbReference type="RefSeq" id="WP_146289482.1">
    <property type="nucleotide sequence ID" value="NZ_CP042304.1"/>
</dbReference>
<sequence>MPDPLTIAFADDHPMLLRGIMSLFEDDPAYRVVGKAECANTALDLVKLNAPDVMVMDLSMPGDIFRTISGISDQFPNTSIVIFTAYSSIDAALKALEAGAVGFVLKDSDCEELFDAVAAVSRGDIYITKQYAVQVMNGLRDRSRRVSPVAAVRLSPREKQIVGLLVQARTNREIAQELDISERTVKSYMSALMSKLKARNRVEVAMAARQVEERARAEGSALDTFDNGVGERQLRGKRL</sequence>
<dbReference type="Pfam" id="PF00196">
    <property type="entry name" value="GerE"/>
    <property type="match status" value="1"/>
</dbReference>
<dbReference type="InterPro" id="IPR058245">
    <property type="entry name" value="NreC/VraR/RcsB-like_REC"/>
</dbReference>
<dbReference type="PROSITE" id="PS50043">
    <property type="entry name" value="HTH_LUXR_2"/>
    <property type="match status" value="1"/>
</dbReference>
<dbReference type="PRINTS" id="PR00038">
    <property type="entry name" value="HTHLUXR"/>
</dbReference>
<proteinExistence type="predicted"/>
<gene>
    <name evidence="6" type="ORF">FPZ08_07985</name>
</gene>
<dbReference type="Pfam" id="PF00072">
    <property type="entry name" value="Response_reg"/>
    <property type="match status" value="1"/>
</dbReference>
<evidence type="ECO:0000259" key="5">
    <source>
        <dbReference type="PROSITE" id="PS50110"/>
    </source>
</evidence>
<dbReference type="Gene3D" id="3.40.50.2300">
    <property type="match status" value="1"/>
</dbReference>
<dbReference type="InterPro" id="IPR011006">
    <property type="entry name" value="CheY-like_superfamily"/>
</dbReference>
<evidence type="ECO:0000313" key="7">
    <source>
        <dbReference type="Proteomes" id="UP000315364"/>
    </source>
</evidence>
<accession>A0A5B8LRH2</accession>
<name>A0A5B8LRH2_9HYPH</name>
<dbReference type="CDD" id="cd06170">
    <property type="entry name" value="LuxR_C_like"/>
    <property type="match status" value="1"/>
</dbReference>
<dbReference type="OrthoDB" id="9808843at2"/>
<keyword evidence="7" id="KW-1185">Reference proteome</keyword>
<reference evidence="6 7" key="1">
    <citation type="submission" date="2019-07" db="EMBL/GenBank/DDBJ databases">
        <title>Full genome sequence of Devosia sp. Gsoil 520.</title>
        <authorList>
            <person name="Im W.-T."/>
        </authorList>
    </citation>
    <scope>NUCLEOTIDE SEQUENCE [LARGE SCALE GENOMIC DNA]</scope>
    <source>
        <strain evidence="6 7">Gsoil 520</strain>
    </source>
</reference>
<evidence type="ECO:0000313" key="6">
    <source>
        <dbReference type="EMBL" id="QDZ10696.1"/>
    </source>
</evidence>
<feature type="modified residue" description="4-aspartylphosphate" evidence="3">
    <location>
        <position position="57"/>
    </location>
</feature>
<evidence type="ECO:0000259" key="4">
    <source>
        <dbReference type="PROSITE" id="PS50043"/>
    </source>
</evidence>
<dbReference type="SMART" id="SM00448">
    <property type="entry name" value="REC"/>
    <property type="match status" value="1"/>
</dbReference>
<dbReference type="InterPro" id="IPR000792">
    <property type="entry name" value="Tscrpt_reg_LuxR_C"/>
</dbReference>
<evidence type="ECO:0000256" key="3">
    <source>
        <dbReference type="PROSITE-ProRule" id="PRU00169"/>
    </source>
</evidence>
<feature type="domain" description="Response regulatory" evidence="5">
    <location>
        <begin position="6"/>
        <end position="121"/>
    </location>
</feature>
<dbReference type="GO" id="GO:0003677">
    <property type="term" value="F:DNA binding"/>
    <property type="evidence" value="ECO:0007669"/>
    <property type="project" value="UniProtKB-KW"/>
</dbReference>
<dbReference type="KEGG" id="dea:FPZ08_07985"/>
<dbReference type="SUPFAM" id="SSF46894">
    <property type="entry name" value="C-terminal effector domain of the bipartite response regulators"/>
    <property type="match status" value="1"/>
</dbReference>
<dbReference type="EMBL" id="CP042304">
    <property type="protein sequence ID" value="QDZ10696.1"/>
    <property type="molecule type" value="Genomic_DNA"/>
</dbReference>
<dbReference type="PANTHER" id="PTHR43214:SF42">
    <property type="entry name" value="TRANSCRIPTIONAL REGULATORY PROTEIN DESR"/>
    <property type="match status" value="1"/>
</dbReference>
<dbReference type="InterPro" id="IPR001789">
    <property type="entry name" value="Sig_transdc_resp-reg_receiver"/>
</dbReference>
<dbReference type="InterPro" id="IPR016032">
    <property type="entry name" value="Sig_transdc_resp-reg_C-effctor"/>
</dbReference>